<dbReference type="EMBL" id="CM035414">
    <property type="protein sequence ID" value="KAH7429384.1"/>
    <property type="molecule type" value="Genomic_DNA"/>
</dbReference>
<name>A0A8T2U7M3_CERRI</name>
<feature type="compositionally biased region" description="Basic and acidic residues" evidence="1">
    <location>
        <begin position="70"/>
        <end position="88"/>
    </location>
</feature>
<sequence>MSALWMQERRRGRQSSVATRRERLERDLAVRRCRRRREIREGSCTCANLDAGSRRENQIYLQEVLQLAGRNRENGRRRKPEEKERDSPGCRPQKRTKREKISVFLVKP</sequence>
<proteinExistence type="predicted"/>
<accession>A0A8T2U7M3</accession>
<evidence type="ECO:0000313" key="3">
    <source>
        <dbReference type="Proteomes" id="UP000825935"/>
    </source>
</evidence>
<feature type="region of interest" description="Disordered" evidence="1">
    <location>
        <begin position="69"/>
        <end position="108"/>
    </location>
</feature>
<protein>
    <submittedName>
        <fullName evidence="2">Uncharacterized protein</fullName>
    </submittedName>
</protein>
<dbReference type="AlphaFoldDB" id="A0A8T2U7M3"/>
<comment type="caution">
    <text evidence="2">The sequence shown here is derived from an EMBL/GenBank/DDBJ whole genome shotgun (WGS) entry which is preliminary data.</text>
</comment>
<feature type="region of interest" description="Disordered" evidence="1">
    <location>
        <begin position="1"/>
        <end position="21"/>
    </location>
</feature>
<organism evidence="2 3">
    <name type="scientific">Ceratopteris richardii</name>
    <name type="common">Triangle waterfern</name>
    <dbReference type="NCBI Taxonomy" id="49495"/>
    <lineage>
        <taxon>Eukaryota</taxon>
        <taxon>Viridiplantae</taxon>
        <taxon>Streptophyta</taxon>
        <taxon>Embryophyta</taxon>
        <taxon>Tracheophyta</taxon>
        <taxon>Polypodiopsida</taxon>
        <taxon>Polypodiidae</taxon>
        <taxon>Polypodiales</taxon>
        <taxon>Pteridineae</taxon>
        <taxon>Pteridaceae</taxon>
        <taxon>Parkerioideae</taxon>
        <taxon>Ceratopteris</taxon>
    </lineage>
</organism>
<gene>
    <name evidence="2" type="ORF">KP509_09G045700</name>
</gene>
<dbReference type="Proteomes" id="UP000825935">
    <property type="component" value="Chromosome 9"/>
</dbReference>
<evidence type="ECO:0000256" key="1">
    <source>
        <dbReference type="SAM" id="MobiDB-lite"/>
    </source>
</evidence>
<reference evidence="2" key="1">
    <citation type="submission" date="2021-08" db="EMBL/GenBank/DDBJ databases">
        <title>WGS assembly of Ceratopteris richardii.</title>
        <authorList>
            <person name="Marchant D.B."/>
            <person name="Chen G."/>
            <person name="Jenkins J."/>
            <person name="Shu S."/>
            <person name="Leebens-Mack J."/>
            <person name="Grimwood J."/>
            <person name="Schmutz J."/>
            <person name="Soltis P."/>
            <person name="Soltis D."/>
            <person name="Chen Z.-H."/>
        </authorList>
    </citation>
    <scope>NUCLEOTIDE SEQUENCE</scope>
    <source>
        <strain evidence="2">Whitten #5841</strain>
        <tissue evidence="2">Leaf</tissue>
    </source>
</reference>
<evidence type="ECO:0000313" key="2">
    <source>
        <dbReference type="EMBL" id="KAH7429384.1"/>
    </source>
</evidence>
<keyword evidence="3" id="KW-1185">Reference proteome</keyword>